<gene>
    <name evidence="5" type="ORF">A3860_34340</name>
</gene>
<evidence type="ECO:0000313" key="5">
    <source>
        <dbReference type="EMBL" id="OQP60162.1"/>
    </source>
</evidence>
<evidence type="ECO:0000256" key="1">
    <source>
        <dbReference type="ARBA" id="ARBA00008061"/>
    </source>
</evidence>
<dbReference type="PRINTS" id="PR00110">
    <property type="entry name" value="ALPHAAMYLASE"/>
</dbReference>
<dbReference type="PANTHER" id="PTHR10357:SF209">
    <property type="entry name" value="PERIPLASMIC ALPHA-AMYLASE"/>
    <property type="match status" value="1"/>
</dbReference>
<reference evidence="5 6" key="1">
    <citation type="submission" date="2016-03" db="EMBL/GenBank/DDBJ databases">
        <title>Niastella vici sp. nov., isolated from farmland soil.</title>
        <authorList>
            <person name="Chen L."/>
            <person name="Wang D."/>
            <person name="Yang S."/>
            <person name="Wang G."/>
        </authorList>
    </citation>
    <scope>NUCLEOTIDE SEQUENCE [LARGE SCALE GENOMIC DNA]</scope>
    <source>
        <strain evidence="5 6">DJ57</strain>
    </source>
</reference>
<sequence length="563" mass="65822">MMKSVHDIDLSPKPGKKYWKSCHREWREEFIYFLLVDRFHDSNKRHKADFDVRHPGFGDDVQLSKQCGGTLRGIIDQLEYIKNLGCTSIWLSPVFKNNPESYHGYAIENYLEIDERFGTKDDLEDLVEMAHDYDMRVFLDIVLHHAGNNWTYPGGYDYYYYEGIEFPFGNWRYEDKPIPIELRNPALYGRKGQIKHFDAYPETRDGDFFSLKAFKNDESREAIYVQKILTAIHCYWIREVDIDGFRLDAVKHMGELAISRFCSYIREYAYSLGKRNFFLFGELVGADAMFSHYVGPKTLATYNDQNLYYGLNSVLDFQLYFALEGVIKGKDSPGKLIERYTELQKNALDRGEYGEFLVTFLDNHDQIGDEFKHRFGYNSEPEQIIAGIAFLLCALGTPCIYYGTEQGLDGCGKGDRYIRECLFNPNDKTTDLLNQQSEIYKAIASIAHFRNESNILRFGRMFMRETSKDNIHFHLPECNKCTLAFSRILYDQEVVFVFNSSICDAREEHIMVDCQLNHSRKWMTPVYGYKSNVEILHSENPANPVCYIKLYLKPMQLVILKNY</sequence>
<comment type="similarity">
    <text evidence="1 2">Belongs to the glycosyl hydrolase 13 family.</text>
</comment>
<comment type="caution">
    <text evidence="5">The sequence shown here is derived from an EMBL/GenBank/DDBJ whole genome shotgun (WGS) entry which is preliminary data.</text>
</comment>
<evidence type="ECO:0000259" key="4">
    <source>
        <dbReference type="SMART" id="SM00642"/>
    </source>
</evidence>
<name>A0A1V9FP98_9BACT</name>
<dbReference type="Gene3D" id="3.20.20.80">
    <property type="entry name" value="Glycosidases"/>
    <property type="match status" value="1"/>
</dbReference>
<dbReference type="Pfam" id="PF00128">
    <property type="entry name" value="Alpha-amylase"/>
    <property type="match status" value="1"/>
</dbReference>
<organism evidence="5 6">
    <name type="scientific">Niastella vici</name>
    <dbReference type="NCBI Taxonomy" id="1703345"/>
    <lineage>
        <taxon>Bacteria</taxon>
        <taxon>Pseudomonadati</taxon>
        <taxon>Bacteroidota</taxon>
        <taxon>Chitinophagia</taxon>
        <taxon>Chitinophagales</taxon>
        <taxon>Chitinophagaceae</taxon>
        <taxon>Niastella</taxon>
    </lineage>
</organism>
<keyword evidence="3" id="KW-0378">Hydrolase</keyword>
<dbReference type="SUPFAM" id="SSF51445">
    <property type="entry name" value="(Trans)glycosidases"/>
    <property type="match status" value="1"/>
</dbReference>
<accession>A0A1V9FP98</accession>
<dbReference type="PANTHER" id="PTHR10357">
    <property type="entry name" value="ALPHA-AMYLASE FAMILY MEMBER"/>
    <property type="match status" value="1"/>
</dbReference>
<evidence type="ECO:0000256" key="3">
    <source>
        <dbReference type="RuleBase" id="RU361134"/>
    </source>
</evidence>
<dbReference type="EC" id="3.2.1.1" evidence="3"/>
<keyword evidence="3" id="KW-0119">Carbohydrate metabolism</keyword>
<dbReference type="GO" id="GO:0004556">
    <property type="term" value="F:alpha-amylase activity"/>
    <property type="evidence" value="ECO:0007669"/>
    <property type="project" value="UniProtKB-UniRule"/>
</dbReference>
<proteinExistence type="inferred from homology"/>
<feature type="domain" description="Glycosyl hydrolase family 13 catalytic" evidence="4">
    <location>
        <begin position="33"/>
        <end position="450"/>
    </location>
</feature>
<keyword evidence="3" id="KW-0326">Glycosidase</keyword>
<dbReference type="AlphaFoldDB" id="A0A1V9FP98"/>
<dbReference type="OrthoDB" id="9805159at2"/>
<dbReference type="GO" id="GO:0043169">
    <property type="term" value="F:cation binding"/>
    <property type="evidence" value="ECO:0007669"/>
    <property type="project" value="InterPro"/>
</dbReference>
<comment type="catalytic activity">
    <reaction evidence="3">
        <text>Endohydrolysis of (1-&gt;4)-alpha-D-glucosidic linkages in polysaccharides containing three or more (1-&gt;4)-alpha-linked D-glucose units.</text>
        <dbReference type="EC" id="3.2.1.1"/>
    </reaction>
</comment>
<dbReference type="Proteomes" id="UP000192796">
    <property type="component" value="Unassembled WGS sequence"/>
</dbReference>
<dbReference type="InterPro" id="IPR006046">
    <property type="entry name" value="Alpha_amylase"/>
</dbReference>
<dbReference type="InterPro" id="IPR006047">
    <property type="entry name" value="GH13_cat_dom"/>
</dbReference>
<protein>
    <recommendedName>
        <fullName evidence="3">Alpha-amylase</fullName>
        <ecNumber evidence="3">3.2.1.1</ecNumber>
    </recommendedName>
</protein>
<dbReference type="STRING" id="1703345.A3860_34340"/>
<dbReference type="InterPro" id="IPR017853">
    <property type="entry name" value="GH"/>
</dbReference>
<dbReference type="EMBL" id="LVYD01000065">
    <property type="protein sequence ID" value="OQP60162.1"/>
    <property type="molecule type" value="Genomic_DNA"/>
</dbReference>
<evidence type="ECO:0000256" key="2">
    <source>
        <dbReference type="RuleBase" id="RU003615"/>
    </source>
</evidence>
<dbReference type="GO" id="GO:0005975">
    <property type="term" value="P:carbohydrate metabolic process"/>
    <property type="evidence" value="ECO:0007669"/>
    <property type="project" value="InterPro"/>
</dbReference>
<evidence type="ECO:0000313" key="6">
    <source>
        <dbReference type="Proteomes" id="UP000192796"/>
    </source>
</evidence>
<keyword evidence="6" id="KW-1185">Reference proteome</keyword>
<dbReference type="SMART" id="SM00642">
    <property type="entry name" value="Aamy"/>
    <property type="match status" value="1"/>
</dbReference>